<reference evidence="1" key="1">
    <citation type="journal article" date="2023" name="Insect Mol. Biol.">
        <title>Genome sequencing provides insights into the evolution of gene families encoding plant cell wall-degrading enzymes in longhorned beetles.</title>
        <authorList>
            <person name="Shin N.R."/>
            <person name="Okamura Y."/>
            <person name="Kirsch R."/>
            <person name="Pauchet Y."/>
        </authorList>
    </citation>
    <scope>NUCLEOTIDE SEQUENCE</scope>
    <source>
        <strain evidence="1">RBIC_L_NR</strain>
    </source>
</reference>
<dbReference type="PANTHER" id="PTHR33480">
    <property type="entry name" value="SET DOMAIN-CONTAINING PROTEIN-RELATED"/>
    <property type="match status" value="1"/>
</dbReference>
<dbReference type="Proteomes" id="UP001162156">
    <property type="component" value="Unassembled WGS sequence"/>
</dbReference>
<comment type="caution">
    <text evidence="1">The sequence shown here is derived from an EMBL/GenBank/DDBJ whole genome shotgun (WGS) entry which is preliminary data.</text>
</comment>
<gene>
    <name evidence="1" type="ORF">NQ314_008342</name>
</gene>
<dbReference type="AlphaFoldDB" id="A0AAV8YBA6"/>
<dbReference type="PANTHER" id="PTHR33480:SF1">
    <property type="entry name" value="TYR RECOMBINASE DOMAIN-CONTAINING PROTEIN"/>
    <property type="match status" value="1"/>
</dbReference>
<accession>A0AAV8YBA6</accession>
<name>A0AAV8YBA6_9CUCU</name>
<protein>
    <submittedName>
        <fullName evidence="1">Uncharacterized protein</fullName>
    </submittedName>
</protein>
<evidence type="ECO:0000313" key="1">
    <source>
        <dbReference type="EMBL" id="KAJ8948807.1"/>
    </source>
</evidence>
<proteinExistence type="predicted"/>
<organism evidence="1 2">
    <name type="scientific">Rhamnusium bicolor</name>
    <dbReference type="NCBI Taxonomy" id="1586634"/>
    <lineage>
        <taxon>Eukaryota</taxon>
        <taxon>Metazoa</taxon>
        <taxon>Ecdysozoa</taxon>
        <taxon>Arthropoda</taxon>
        <taxon>Hexapoda</taxon>
        <taxon>Insecta</taxon>
        <taxon>Pterygota</taxon>
        <taxon>Neoptera</taxon>
        <taxon>Endopterygota</taxon>
        <taxon>Coleoptera</taxon>
        <taxon>Polyphaga</taxon>
        <taxon>Cucujiformia</taxon>
        <taxon>Chrysomeloidea</taxon>
        <taxon>Cerambycidae</taxon>
        <taxon>Lepturinae</taxon>
        <taxon>Rhagiini</taxon>
        <taxon>Rhamnusium</taxon>
    </lineage>
</organism>
<sequence length="206" mass="23337">MRPDDISLTAKKDVLICAYGERYLKTHREKHFVNDPIYGYKIIKKYANSCGANNPDTITATKLRKHLATLTQVLNMSENDIEQLLTFMGHTVGVHHIDPEIDIDEDNDDKEHLPQEVVSTSSTVIGEVEGTTRLNVTAKKEVATSNTATQPKRIVVPWTEEQKSTLRNYFSGHIKNKKAPKKTECEAVREKYPGCVFPKSNIVQRK</sequence>
<keyword evidence="2" id="KW-1185">Reference proteome</keyword>
<evidence type="ECO:0000313" key="2">
    <source>
        <dbReference type="Proteomes" id="UP001162156"/>
    </source>
</evidence>
<dbReference type="EMBL" id="JANEYF010002271">
    <property type="protein sequence ID" value="KAJ8948807.1"/>
    <property type="molecule type" value="Genomic_DNA"/>
</dbReference>